<reference evidence="1 2" key="1">
    <citation type="submission" date="2015-01" db="EMBL/GenBank/DDBJ databases">
        <title>Draft genome of Vibrio mytili type strain CAIM 528.</title>
        <authorList>
            <person name="Gonzalez-Castillo A."/>
            <person name="Gomez-Gil B."/>
            <person name="Enciso-Ibarra J."/>
        </authorList>
    </citation>
    <scope>NUCLEOTIDE SEQUENCE [LARGE SCALE GENOMIC DNA]</scope>
    <source>
        <strain evidence="1 2">CAIM 528</strain>
    </source>
</reference>
<evidence type="ECO:0000313" key="1">
    <source>
        <dbReference type="EMBL" id="KIN11237.1"/>
    </source>
</evidence>
<dbReference type="EMBL" id="JXOK01000026">
    <property type="protein sequence ID" value="KIN11237.1"/>
    <property type="molecule type" value="Genomic_DNA"/>
</dbReference>
<keyword evidence="2" id="KW-1185">Reference proteome</keyword>
<sequence>MVDSIIGKLMSNECDQALLHIAAFCDIEPLNIRNTAQAKDYSRINGINRTRQAHQTSSLAALLLLGEVRMQGVPG</sequence>
<evidence type="ECO:0000313" key="2">
    <source>
        <dbReference type="Proteomes" id="UP000031977"/>
    </source>
</evidence>
<organism evidence="1 2">
    <name type="scientific">Vibrio mytili</name>
    <dbReference type="NCBI Taxonomy" id="50718"/>
    <lineage>
        <taxon>Bacteria</taxon>
        <taxon>Pseudomonadati</taxon>
        <taxon>Pseudomonadota</taxon>
        <taxon>Gammaproteobacteria</taxon>
        <taxon>Vibrionales</taxon>
        <taxon>Vibrionaceae</taxon>
        <taxon>Vibrio</taxon>
    </lineage>
</organism>
<protein>
    <submittedName>
        <fullName evidence="1">Uncharacterized protein</fullName>
    </submittedName>
</protein>
<gene>
    <name evidence="1" type="ORF">SU60_08560</name>
</gene>
<proteinExistence type="predicted"/>
<dbReference type="Proteomes" id="UP000031977">
    <property type="component" value="Unassembled WGS sequence"/>
</dbReference>
<comment type="caution">
    <text evidence="1">The sequence shown here is derived from an EMBL/GenBank/DDBJ whole genome shotgun (WGS) entry which is preliminary data.</text>
</comment>
<name>A0A0C3IAD5_9VIBR</name>
<dbReference type="AlphaFoldDB" id="A0A0C3IAD5"/>
<accession>A0A0C3IAD5</accession>